<protein>
    <submittedName>
        <fullName evidence="5">RND family efflux transporter, MFP subunit</fullName>
    </submittedName>
</protein>
<feature type="coiled-coil region" evidence="2">
    <location>
        <begin position="100"/>
        <end position="165"/>
    </location>
</feature>
<organism evidence="5">
    <name type="scientific">Lentimicrobium saccharophilum</name>
    <dbReference type="NCBI Taxonomy" id="1678841"/>
    <lineage>
        <taxon>Bacteria</taxon>
        <taxon>Pseudomonadati</taxon>
        <taxon>Bacteroidota</taxon>
        <taxon>Bacteroidia</taxon>
        <taxon>Bacteroidales</taxon>
        <taxon>Lentimicrobiaceae</taxon>
        <taxon>Lentimicrobium</taxon>
    </lineage>
</organism>
<gene>
    <name evidence="5" type="ORF">TBC1_111934</name>
</gene>
<dbReference type="PATRIC" id="fig|1678841.3.peg.2160"/>
<sequence length="366" mass="39985">MKKVLKIVLGLVILVVFAGTIVYLYRKSQAKPVIYETTAATVTDIVRKTVATGKVVPRKEIEIKPQVSGIIAELYVEPGEKVKVGDMIAKVRIIPNMISLNEAESRLNRARISLDDARKNYDRQKSLFESRVIAEAELQTYDVALKTARQDVEAAENNLQLIREGITKNAGSASNTIIRSTIAGMVLTVPVEVGNSVIESNTFNDGTTIATVADMGEMIFKGKVDESEVGKLHEGMELILTVGAIDAERFTASLEHISPKGVEENGAIQFEIRAAVSLKENLFIRAGYSANADIVLERRDSVLSVQESLVKYEGDSAWVEVETGPQTFEKRVIKTGLSDGINVEVLEGISKEDKIKIQIAPATAPK</sequence>
<dbReference type="GO" id="GO:0015562">
    <property type="term" value="F:efflux transmembrane transporter activity"/>
    <property type="evidence" value="ECO:0007669"/>
    <property type="project" value="TreeGrafter"/>
</dbReference>
<keyword evidence="2" id="KW-0175">Coiled coil</keyword>
<reference evidence="5" key="1">
    <citation type="journal article" date="2015" name="Genome Announc.">
        <title>Draft Genome Sequence of Bacteroidales Strain TBC1, a Novel Isolate from a Methanogenic Wastewater Treatment System.</title>
        <authorList>
            <person name="Tourlousse D.M."/>
            <person name="Matsuura N."/>
            <person name="Sun L."/>
            <person name="Toyonaga M."/>
            <person name="Kuroda K."/>
            <person name="Ohashi A."/>
            <person name="Cruz R."/>
            <person name="Yamaguchi T."/>
            <person name="Sekiguchi Y."/>
        </authorList>
    </citation>
    <scope>NUCLEOTIDE SEQUENCE [LARGE SCALE GENOMIC DNA]</scope>
    <source>
        <strain evidence="5">TBC1</strain>
    </source>
</reference>
<dbReference type="EMBL" id="DF968182">
    <property type="protein sequence ID" value="GAP43776.1"/>
    <property type="molecule type" value="Genomic_DNA"/>
</dbReference>
<dbReference type="GO" id="GO:1990281">
    <property type="term" value="C:efflux pump complex"/>
    <property type="evidence" value="ECO:0007669"/>
    <property type="project" value="TreeGrafter"/>
</dbReference>
<dbReference type="NCBIfam" id="TIGR01730">
    <property type="entry name" value="RND_mfp"/>
    <property type="match status" value="1"/>
</dbReference>
<dbReference type="RefSeq" id="WP_062041451.1">
    <property type="nucleotide sequence ID" value="NZ_DF968182.1"/>
</dbReference>
<dbReference type="OrthoDB" id="9809068at2"/>
<keyword evidence="6" id="KW-1185">Reference proteome</keyword>
<evidence type="ECO:0000256" key="1">
    <source>
        <dbReference type="ARBA" id="ARBA00009477"/>
    </source>
</evidence>
<dbReference type="SUPFAM" id="SSF111369">
    <property type="entry name" value="HlyD-like secretion proteins"/>
    <property type="match status" value="1"/>
</dbReference>
<dbReference type="InterPro" id="IPR058625">
    <property type="entry name" value="MdtA-like_BSH"/>
</dbReference>
<evidence type="ECO:0000256" key="3">
    <source>
        <dbReference type="SAM" id="Phobius"/>
    </source>
</evidence>
<dbReference type="AlphaFoldDB" id="A0A0S7C3K0"/>
<dbReference type="PANTHER" id="PTHR30469:SF33">
    <property type="entry name" value="SLR1207 PROTEIN"/>
    <property type="match status" value="1"/>
</dbReference>
<evidence type="ECO:0000259" key="4">
    <source>
        <dbReference type="Pfam" id="PF25917"/>
    </source>
</evidence>
<dbReference type="STRING" id="1678841.TBC1_111934"/>
<dbReference type="Gene3D" id="2.40.30.170">
    <property type="match status" value="1"/>
</dbReference>
<feature type="transmembrane region" description="Helical" evidence="3">
    <location>
        <begin position="7"/>
        <end position="25"/>
    </location>
</feature>
<comment type="similarity">
    <text evidence="1">Belongs to the membrane fusion protein (MFP) (TC 8.A.1) family.</text>
</comment>
<keyword evidence="3" id="KW-0472">Membrane</keyword>
<dbReference type="InterPro" id="IPR006143">
    <property type="entry name" value="RND_pump_MFP"/>
</dbReference>
<dbReference type="Gene3D" id="6.20.50.140">
    <property type="match status" value="1"/>
</dbReference>
<name>A0A0S7C3K0_9BACT</name>
<evidence type="ECO:0000256" key="2">
    <source>
        <dbReference type="SAM" id="Coils"/>
    </source>
</evidence>
<accession>A0A0S7C3K0</accession>
<feature type="domain" description="Multidrug resistance protein MdtA-like barrel-sandwich hybrid" evidence="4">
    <location>
        <begin position="60"/>
        <end position="202"/>
    </location>
</feature>
<keyword evidence="3" id="KW-1133">Transmembrane helix</keyword>
<dbReference type="Proteomes" id="UP000053091">
    <property type="component" value="Unassembled WGS sequence"/>
</dbReference>
<dbReference type="Gene3D" id="2.40.50.100">
    <property type="match status" value="1"/>
</dbReference>
<dbReference type="Pfam" id="PF25917">
    <property type="entry name" value="BSH_RND"/>
    <property type="match status" value="1"/>
</dbReference>
<dbReference type="PANTHER" id="PTHR30469">
    <property type="entry name" value="MULTIDRUG RESISTANCE PROTEIN MDTA"/>
    <property type="match status" value="1"/>
</dbReference>
<dbReference type="Gene3D" id="1.10.287.470">
    <property type="entry name" value="Helix hairpin bin"/>
    <property type="match status" value="1"/>
</dbReference>
<proteinExistence type="inferred from homology"/>
<evidence type="ECO:0000313" key="5">
    <source>
        <dbReference type="EMBL" id="GAP43776.1"/>
    </source>
</evidence>
<evidence type="ECO:0000313" key="6">
    <source>
        <dbReference type="Proteomes" id="UP000053091"/>
    </source>
</evidence>
<keyword evidence="3" id="KW-0812">Transmembrane</keyword>